<evidence type="ECO:0008006" key="4">
    <source>
        <dbReference type="Google" id="ProtNLM"/>
    </source>
</evidence>
<feature type="region of interest" description="Disordered" evidence="1">
    <location>
        <begin position="212"/>
        <end position="644"/>
    </location>
</feature>
<feature type="compositionally biased region" description="Basic and acidic residues" evidence="1">
    <location>
        <begin position="298"/>
        <end position="308"/>
    </location>
</feature>
<dbReference type="AlphaFoldDB" id="A0A5J5F2U3"/>
<dbReference type="InterPro" id="IPR051484">
    <property type="entry name" value="Tensin_PTEN_phosphatase"/>
</dbReference>
<feature type="compositionally biased region" description="Low complexity" evidence="1">
    <location>
        <begin position="568"/>
        <end position="582"/>
    </location>
</feature>
<dbReference type="PANTHER" id="PTHR45734:SF10">
    <property type="entry name" value="BLISTERY, ISOFORM A"/>
    <property type="match status" value="1"/>
</dbReference>
<proteinExistence type="predicted"/>
<evidence type="ECO:0000313" key="2">
    <source>
        <dbReference type="EMBL" id="KAA8910410.1"/>
    </source>
</evidence>
<accession>A0A5J5F2U3</accession>
<feature type="compositionally biased region" description="Pro residues" evidence="1">
    <location>
        <begin position="11"/>
        <end position="22"/>
    </location>
</feature>
<organism evidence="2 3">
    <name type="scientific">Sphaerosporella brunnea</name>
    <dbReference type="NCBI Taxonomy" id="1250544"/>
    <lineage>
        <taxon>Eukaryota</taxon>
        <taxon>Fungi</taxon>
        <taxon>Dikarya</taxon>
        <taxon>Ascomycota</taxon>
        <taxon>Pezizomycotina</taxon>
        <taxon>Pezizomycetes</taxon>
        <taxon>Pezizales</taxon>
        <taxon>Pyronemataceae</taxon>
        <taxon>Sphaerosporella</taxon>
    </lineage>
</organism>
<dbReference type="Proteomes" id="UP000326924">
    <property type="component" value="Unassembled WGS sequence"/>
</dbReference>
<feature type="compositionally biased region" description="Basic residues" evidence="1">
    <location>
        <begin position="120"/>
        <end position="130"/>
    </location>
</feature>
<feature type="compositionally biased region" description="Polar residues" evidence="1">
    <location>
        <begin position="76"/>
        <end position="88"/>
    </location>
</feature>
<feature type="compositionally biased region" description="Pro residues" evidence="1">
    <location>
        <begin position="159"/>
        <end position="169"/>
    </location>
</feature>
<dbReference type="OrthoDB" id="5324692at2759"/>
<evidence type="ECO:0000313" key="3">
    <source>
        <dbReference type="Proteomes" id="UP000326924"/>
    </source>
</evidence>
<feature type="compositionally biased region" description="Polar residues" evidence="1">
    <location>
        <begin position="175"/>
        <end position="186"/>
    </location>
</feature>
<feature type="compositionally biased region" description="Polar residues" evidence="1">
    <location>
        <begin position="505"/>
        <end position="559"/>
    </location>
</feature>
<reference evidence="2 3" key="1">
    <citation type="submission" date="2019-09" db="EMBL/GenBank/DDBJ databases">
        <title>Draft genome of the ectomycorrhizal ascomycete Sphaerosporella brunnea.</title>
        <authorList>
            <consortium name="DOE Joint Genome Institute"/>
            <person name="Benucci G.M."/>
            <person name="Marozzi G."/>
            <person name="Antonielli L."/>
            <person name="Sanchez S."/>
            <person name="Marco P."/>
            <person name="Wang X."/>
            <person name="Falini L.B."/>
            <person name="Barry K."/>
            <person name="Haridas S."/>
            <person name="Lipzen A."/>
            <person name="Labutti K."/>
            <person name="Grigoriev I.V."/>
            <person name="Murat C."/>
            <person name="Martin F."/>
            <person name="Albertini E."/>
            <person name="Donnini D."/>
            <person name="Bonito G."/>
        </authorList>
    </citation>
    <scope>NUCLEOTIDE SEQUENCE [LARGE SCALE GENOMIC DNA]</scope>
    <source>
        <strain evidence="2 3">Sb_GMNB300</strain>
    </source>
</reference>
<feature type="compositionally biased region" description="Polar residues" evidence="1">
    <location>
        <begin position="589"/>
        <end position="614"/>
    </location>
</feature>
<name>A0A5J5F2U3_9PEZI</name>
<dbReference type="PANTHER" id="PTHR45734">
    <property type="entry name" value="TENSIN"/>
    <property type="match status" value="1"/>
</dbReference>
<comment type="caution">
    <text evidence="2">The sequence shown here is derived from an EMBL/GenBank/DDBJ whole genome shotgun (WGS) entry which is preliminary data.</text>
</comment>
<dbReference type="InParanoid" id="A0A5J5F2U3"/>
<protein>
    <recommendedName>
        <fullName evidence="4">Integral membrane protein</fullName>
    </recommendedName>
</protein>
<sequence length="1186" mass="133582">MGSHQQWNGYYPPPPFPPPPQAEFPDPRQYAYYPYHQDYPQPAQYSQLPLQYYAPPSQSPHPQEQPRHAYADPRSPVQSAFNPAQMFSSMPGAFDYQMPLPEVSGLSLDDRPGSPQYVGRRARSKPRSRASSKASNTTRPTSRVDTRRGTVRGRKKAIAPPPAPPPGYKPPSVETAPNSPNLLPSLASDSSTIFVEDDDYQKLLVEATLREQAREAAAREAAAKRRQQKSEPKPLKRAQEPEFAEPEPEPLPSLERDRTPYASSSATVSTAASSPPPEKLPLERERRIYSATKQASDTGRESRRHSYVERAPPSPPIELERQRRQYGGPSYEHYSDGGTDQTPPETAPRQPQPYSMPPDTARQSQGYSMPPEAMPRQSQPYSLHPDTPPPTSREPQPYASHIETPPPPRQPQPYASHPKTPPPQPAPRPAPPYPTKTPPPQPAPPLRHRKSQGFARRPETPPLQPRQPQPYAQHTEAAPPPLRHRKSQGHSLRVETQPTRPPQTYPATETAPRQSQPYSMTPDSAGSRQSHPYASSSTSSGPRRAQQQYRYSASATDLTYSREDLRTPQSSQATQSPQQPHSPRFPDPQQYTQSPLNTRSPQTSSTSRFDAPSSSRHETHTPATSSEPSPKTPAQETFGGLIHRPTTPQSEYLGLIPACPKKWPVSRGRWYGVPGIPNFHVCEKCYELHIYDTAFVKYFTDFKLSNGQKTHCAFNTPRVLKFVWPKTVEENHFDIFKSYALERSAIGSCTSIDSTAKKGVWYTIHGNPRGGFIACQACYQDVILASPFHQFFVPLEATVSGNTISCHVAWPFIEARLLNTPANWEETQADIEYRLLSVPGCPGNKLVQDNGRRWWKLKGPGKPPLYICDCCYWDGVFPTLFANQFEAAAQGSRDMWCCAMSGYQLSTVWQYAAEQEDMKPWLDAAEAALSPMCVAQGSTGKIWNVFKDPELDGFDFCERCAEVFIRPLGFGPRLEKRRYASSESIKCDLNPANEYQGKLLQMLGEAAAWRDFDILKKYLLQLAPEVYHPPVSAAAVAPPPPPPSYPPCPGAEYVCRNRWYGRDSFNVCEQCYRERVKPSSLGPWVKEFDCYGEPMEAQCDLGMPDWRAIWQKRCQTNDMGSFLEAVKLKKELDNIRIRRHEANEEMATKARRGLFPDERRRMQGRLSELQEEERDTTNMLAVLTRI</sequence>
<feature type="compositionally biased region" description="Pro residues" evidence="1">
    <location>
        <begin position="419"/>
        <end position="445"/>
    </location>
</feature>
<feature type="compositionally biased region" description="Basic and acidic residues" evidence="1">
    <location>
        <begin position="212"/>
        <end position="240"/>
    </location>
</feature>
<keyword evidence="3" id="KW-1185">Reference proteome</keyword>
<feature type="compositionally biased region" description="Low complexity" evidence="1">
    <location>
        <begin position="260"/>
        <end position="273"/>
    </location>
</feature>
<feature type="region of interest" description="Disordered" evidence="1">
    <location>
        <begin position="1"/>
        <end position="186"/>
    </location>
</feature>
<evidence type="ECO:0000256" key="1">
    <source>
        <dbReference type="SAM" id="MobiDB-lite"/>
    </source>
</evidence>
<dbReference type="EMBL" id="VXIS01000046">
    <property type="protein sequence ID" value="KAA8910410.1"/>
    <property type="molecule type" value="Genomic_DNA"/>
</dbReference>
<feature type="compositionally biased region" description="Polar residues" evidence="1">
    <location>
        <begin position="621"/>
        <end position="635"/>
    </location>
</feature>
<gene>
    <name evidence="2" type="ORF">FN846DRAFT_539642</name>
</gene>